<protein>
    <submittedName>
        <fullName evidence="6">HTH-type transcriptional activator TipA</fullName>
    </submittedName>
</protein>
<dbReference type="InterPro" id="IPR000551">
    <property type="entry name" value="MerR-type_HTH_dom"/>
</dbReference>
<dbReference type="Proteomes" id="UP000838102">
    <property type="component" value="Unassembled WGS sequence"/>
</dbReference>
<dbReference type="InterPro" id="IPR047057">
    <property type="entry name" value="MerR_fam"/>
</dbReference>
<dbReference type="InterPro" id="IPR012925">
    <property type="entry name" value="TipAS_dom"/>
</dbReference>
<dbReference type="Pfam" id="PF07739">
    <property type="entry name" value="TipAS"/>
    <property type="match status" value="1"/>
</dbReference>
<keyword evidence="2" id="KW-0238">DNA-binding</keyword>
<accession>A0ABM9D0U7</accession>
<evidence type="ECO:0000313" key="7">
    <source>
        <dbReference type="Proteomes" id="UP000838102"/>
    </source>
</evidence>
<evidence type="ECO:0000256" key="4">
    <source>
        <dbReference type="ARBA" id="ARBA00023163"/>
    </source>
</evidence>
<evidence type="ECO:0000256" key="1">
    <source>
        <dbReference type="ARBA" id="ARBA00023015"/>
    </source>
</evidence>
<dbReference type="SUPFAM" id="SSF46955">
    <property type="entry name" value="Putative DNA-binding domain"/>
    <property type="match status" value="1"/>
</dbReference>
<dbReference type="EMBL" id="CAKOEU010000002">
    <property type="protein sequence ID" value="CAH1852149.1"/>
    <property type="molecule type" value="Genomic_DNA"/>
</dbReference>
<gene>
    <name evidence="6" type="primary">tipA</name>
    <name evidence="6" type="ORF">LMG032447_00506</name>
</gene>
<name>A0ABM9D0U7_9LACO</name>
<evidence type="ECO:0000256" key="2">
    <source>
        <dbReference type="ARBA" id="ARBA00023125"/>
    </source>
</evidence>
<dbReference type="Gene3D" id="1.10.1660.10">
    <property type="match status" value="1"/>
</dbReference>
<dbReference type="Pfam" id="PF13411">
    <property type="entry name" value="MerR_1"/>
    <property type="match status" value="1"/>
</dbReference>
<dbReference type="SMART" id="SM00422">
    <property type="entry name" value="HTH_MERR"/>
    <property type="match status" value="1"/>
</dbReference>
<keyword evidence="7" id="KW-1185">Reference proteome</keyword>
<dbReference type="PROSITE" id="PS50937">
    <property type="entry name" value="HTH_MERR_2"/>
    <property type="match status" value="1"/>
</dbReference>
<dbReference type="PANTHER" id="PTHR30204">
    <property type="entry name" value="REDOX-CYCLING DRUG-SENSING TRANSCRIPTIONAL ACTIVATOR SOXR"/>
    <property type="match status" value="1"/>
</dbReference>
<dbReference type="RefSeq" id="WP_248705938.1">
    <property type="nucleotide sequence ID" value="NZ_CAKOET010000002.1"/>
</dbReference>
<evidence type="ECO:0000256" key="3">
    <source>
        <dbReference type="ARBA" id="ARBA00023159"/>
    </source>
</evidence>
<evidence type="ECO:0000259" key="5">
    <source>
        <dbReference type="PROSITE" id="PS50937"/>
    </source>
</evidence>
<dbReference type="PROSITE" id="PS00552">
    <property type="entry name" value="HTH_MERR_1"/>
    <property type="match status" value="1"/>
</dbReference>
<dbReference type="InterPro" id="IPR036244">
    <property type="entry name" value="TipA-like_antibiotic-bd"/>
</dbReference>
<dbReference type="InterPro" id="IPR009061">
    <property type="entry name" value="DNA-bd_dom_put_sf"/>
</dbReference>
<keyword evidence="4" id="KW-0804">Transcription</keyword>
<evidence type="ECO:0000313" key="6">
    <source>
        <dbReference type="EMBL" id="CAH1852149.1"/>
    </source>
</evidence>
<sequence length="256" mass="30079">MNQNNNYSISQLAQLTGVTTRTLRYYDKINLLKPEKIDQNGYRRYAKPQLNTLQQILYFKSLDFNLQKIKSILQDPTYNVVRALEIQRRLLNQVIEEKQHLLHSIDQSLKYYKGEITMTDQEQFETLKNSLMLQNDEHYGTQARALYGNQEYEAVQTKMASLTQTDYQSLQKLETSIIQNLDLMNEKDLALTHPLAQDIFQAHQQWLKMMNPNYSSQYHLAMADLYEADESFQAYYDSRTKAPLANLLIAIIRNYA</sequence>
<proteinExistence type="predicted"/>
<dbReference type="CDD" id="cd01106">
    <property type="entry name" value="HTH_TipAL-Mta"/>
    <property type="match status" value="1"/>
</dbReference>
<dbReference type="SUPFAM" id="SSF89082">
    <property type="entry name" value="Antibiotic binding domain of TipA-like multidrug resistance regulators"/>
    <property type="match status" value="1"/>
</dbReference>
<reference evidence="6" key="1">
    <citation type="submission" date="2022-03" db="EMBL/GenBank/DDBJ databases">
        <authorList>
            <person name="Hettiarachchi G."/>
        </authorList>
    </citation>
    <scope>NUCLEOTIDE SEQUENCE</scope>
    <source>
        <strain evidence="6">LMG 32447</strain>
    </source>
</reference>
<feature type="domain" description="HTH merR-type" evidence="5">
    <location>
        <begin position="6"/>
        <end position="75"/>
    </location>
</feature>
<keyword evidence="1" id="KW-0805">Transcription regulation</keyword>
<dbReference type="Gene3D" id="1.10.490.50">
    <property type="entry name" value="Antibiotic binding domain of TipA-like multidrug resistance regulators"/>
    <property type="match status" value="1"/>
</dbReference>
<keyword evidence="3" id="KW-0010">Activator</keyword>
<dbReference type="PANTHER" id="PTHR30204:SF90">
    <property type="entry name" value="HTH-TYPE TRANSCRIPTIONAL ACTIVATOR MTA"/>
    <property type="match status" value="1"/>
</dbReference>
<comment type="caution">
    <text evidence="6">The sequence shown here is derived from an EMBL/GenBank/DDBJ whole genome shotgun (WGS) entry which is preliminary data.</text>
</comment>
<organism evidence="6 7">
    <name type="scientific">Convivina praedatoris</name>
    <dbReference type="NCBI Taxonomy" id="2880963"/>
    <lineage>
        <taxon>Bacteria</taxon>
        <taxon>Bacillati</taxon>
        <taxon>Bacillota</taxon>
        <taxon>Bacilli</taxon>
        <taxon>Lactobacillales</taxon>
        <taxon>Lactobacillaceae</taxon>
        <taxon>Convivina</taxon>
    </lineage>
</organism>